<name>A0A9Q3GR09_9BASI</name>
<proteinExistence type="predicted"/>
<sequence length="197" mass="22077">MILSTHAPQVYAADGAVMLFCKCKEATLLNLGISQKGQIYLNCPSKDPHRGWKGGCGMFAWMYEYMQKQCFLKTPIIVTVHPSFWQRFDGVQSQPSMTFPMASKPSNIDTTASTSKSPNYEVNFAKGSKITIENIHSELKAVSELIQQWLSDPKTSNNANHLQSRLRLTRRILIGIQADVPCPTVENLTYLSSQMTL</sequence>
<reference evidence="8" key="1">
    <citation type="submission" date="2021-03" db="EMBL/GenBank/DDBJ databases">
        <title>Draft genome sequence of rust myrtle Austropuccinia psidii MF-1, a brazilian biotype.</title>
        <authorList>
            <person name="Quecine M.C."/>
            <person name="Pachon D.M.R."/>
            <person name="Bonatelli M.L."/>
            <person name="Correr F.H."/>
            <person name="Franceschini L.M."/>
            <person name="Leite T.F."/>
            <person name="Margarido G.R.A."/>
            <person name="Almeida C.A."/>
            <person name="Ferrarezi J.A."/>
            <person name="Labate C.A."/>
        </authorList>
    </citation>
    <scope>NUCLEOTIDE SEQUENCE</scope>
    <source>
        <strain evidence="8">MF-1</strain>
    </source>
</reference>
<keyword evidence="5" id="KW-1133">Transmembrane helix</keyword>
<accession>A0A9Q3GR09</accession>
<dbReference type="InterPro" id="IPR036253">
    <property type="entry name" value="Glycoprot_cen/dimer_sf"/>
</dbReference>
<evidence type="ECO:0000256" key="5">
    <source>
        <dbReference type="ARBA" id="ARBA00022989"/>
    </source>
</evidence>
<keyword evidence="7" id="KW-0325">Glycoprotein</keyword>
<organism evidence="8 9">
    <name type="scientific">Austropuccinia psidii MF-1</name>
    <dbReference type="NCBI Taxonomy" id="1389203"/>
    <lineage>
        <taxon>Eukaryota</taxon>
        <taxon>Fungi</taxon>
        <taxon>Dikarya</taxon>
        <taxon>Basidiomycota</taxon>
        <taxon>Pucciniomycotina</taxon>
        <taxon>Pucciniomycetes</taxon>
        <taxon>Pucciniales</taxon>
        <taxon>Sphaerophragmiaceae</taxon>
        <taxon>Austropuccinia</taxon>
    </lineage>
</organism>
<evidence type="ECO:0000256" key="2">
    <source>
        <dbReference type="ARBA" id="ARBA00022581"/>
    </source>
</evidence>
<keyword evidence="9" id="KW-1185">Reference proteome</keyword>
<gene>
    <name evidence="8" type="ORF">O181_015629</name>
</gene>
<protein>
    <submittedName>
        <fullName evidence="8">Uncharacterized protein</fullName>
    </submittedName>
</protein>
<keyword evidence="2" id="KW-0945">Host-virus interaction</keyword>
<evidence type="ECO:0000256" key="3">
    <source>
        <dbReference type="ARBA" id="ARBA00022692"/>
    </source>
</evidence>
<keyword evidence="4" id="KW-1043">Host membrane</keyword>
<keyword evidence="6" id="KW-0472">Membrane</keyword>
<dbReference type="Proteomes" id="UP000765509">
    <property type="component" value="Unassembled WGS sequence"/>
</dbReference>
<evidence type="ECO:0000313" key="8">
    <source>
        <dbReference type="EMBL" id="MBW0475914.1"/>
    </source>
</evidence>
<dbReference type="EMBL" id="AVOT02004276">
    <property type="protein sequence ID" value="MBW0475914.1"/>
    <property type="molecule type" value="Genomic_DNA"/>
</dbReference>
<comment type="subcellular location">
    <subcellularLocation>
        <location evidence="1">Virion</location>
    </subcellularLocation>
</comment>
<dbReference type="SUPFAM" id="SSF56983">
    <property type="entry name" value="Viral glycoprotein, central and dimerisation domains"/>
    <property type="match status" value="1"/>
</dbReference>
<evidence type="ECO:0000256" key="4">
    <source>
        <dbReference type="ARBA" id="ARBA00022870"/>
    </source>
</evidence>
<evidence type="ECO:0000256" key="7">
    <source>
        <dbReference type="ARBA" id="ARBA00023180"/>
    </source>
</evidence>
<dbReference type="OrthoDB" id="10515962at2759"/>
<evidence type="ECO:0000256" key="6">
    <source>
        <dbReference type="ARBA" id="ARBA00023136"/>
    </source>
</evidence>
<dbReference type="AlphaFoldDB" id="A0A9Q3GR09"/>
<keyword evidence="3" id="KW-0812">Transmembrane</keyword>
<evidence type="ECO:0000313" key="9">
    <source>
        <dbReference type="Proteomes" id="UP000765509"/>
    </source>
</evidence>
<evidence type="ECO:0000256" key="1">
    <source>
        <dbReference type="ARBA" id="ARBA00004328"/>
    </source>
</evidence>
<comment type="caution">
    <text evidence="8">The sequence shown here is derived from an EMBL/GenBank/DDBJ whole genome shotgun (WGS) entry which is preliminary data.</text>
</comment>